<dbReference type="Gene3D" id="3.30.300.30">
    <property type="match status" value="2"/>
</dbReference>
<dbReference type="GO" id="GO:0031177">
    <property type="term" value="F:phosphopantetheine binding"/>
    <property type="evidence" value="ECO:0007669"/>
    <property type="project" value="TreeGrafter"/>
</dbReference>
<dbReference type="PANTHER" id="PTHR45527:SF1">
    <property type="entry name" value="FATTY ACID SYNTHASE"/>
    <property type="match status" value="1"/>
</dbReference>
<feature type="domain" description="Carrier" evidence="5">
    <location>
        <begin position="862"/>
        <end position="937"/>
    </location>
</feature>
<keyword evidence="2" id="KW-0596">Phosphopantetheine</keyword>
<dbReference type="Pfam" id="PF00550">
    <property type="entry name" value="PP-binding"/>
    <property type="match status" value="1"/>
</dbReference>
<dbReference type="Gene3D" id="3.40.50.12780">
    <property type="entry name" value="N-terminal domain of ligase-like"/>
    <property type="match status" value="1"/>
</dbReference>
<evidence type="ECO:0000256" key="2">
    <source>
        <dbReference type="ARBA" id="ARBA00022450"/>
    </source>
</evidence>
<evidence type="ECO:0000313" key="7">
    <source>
        <dbReference type="Proteomes" id="UP000036923"/>
    </source>
</evidence>
<dbReference type="GO" id="GO:0005737">
    <property type="term" value="C:cytoplasm"/>
    <property type="evidence" value="ECO:0007669"/>
    <property type="project" value="TreeGrafter"/>
</dbReference>
<reference evidence="7" key="1">
    <citation type="submission" date="2015-07" db="EMBL/GenBank/DDBJ databases">
        <title>Near-Complete Genome Sequence of the Cellulolytic Bacterium Bacteroides (Pseudobacteroides) cellulosolvens ATCC 35603.</title>
        <authorList>
            <person name="Dassa B."/>
            <person name="Utturkar S.M."/>
            <person name="Klingeman D.M."/>
            <person name="Hurt R.A."/>
            <person name="Keller M."/>
            <person name="Xu J."/>
            <person name="Reddy Y.H.K."/>
            <person name="Borovok I."/>
            <person name="Grinberg I.R."/>
            <person name="Lamed R."/>
            <person name="Zhivin O."/>
            <person name="Bayer E.A."/>
            <person name="Brown S.D."/>
        </authorList>
    </citation>
    <scope>NUCLEOTIDE SEQUENCE [LARGE SCALE GENOMIC DNA]</scope>
    <source>
        <strain evidence="7">DSM 2933</strain>
    </source>
</reference>
<dbReference type="OrthoDB" id="9778383at2"/>
<dbReference type="Proteomes" id="UP000036923">
    <property type="component" value="Unassembled WGS sequence"/>
</dbReference>
<dbReference type="FunFam" id="1.10.1200.10:FF:000005">
    <property type="entry name" value="Nonribosomal peptide synthetase 1"/>
    <property type="match status" value="1"/>
</dbReference>
<dbReference type="PROSITE" id="PS00455">
    <property type="entry name" value="AMP_BINDING"/>
    <property type="match status" value="1"/>
</dbReference>
<evidence type="ECO:0000313" key="6">
    <source>
        <dbReference type="EMBL" id="KNY26429.1"/>
    </source>
</evidence>
<dbReference type="PATRIC" id="fig|398512.5.peg.1761"/>
<keyword evidence="3" id="KW-0597">Phosphoprotein</keyword>
<dbReference type="InterPro" id="IPR000873">
    <property type="entry name" value="AMP-dep_synth/lig_dom"/>
</dbReference>
<dbReference type="PROSITE" id="PS00012">
    <property type="entry name" value="PHOSPHOPANTETHEINE"/>
    <property type="match status" value="1"/>
</dbReference>
<dbReference type="InterPro" id="IPR001242">
    <property type="entry name" value="Condensation_dom"/>
</dbReference>
<dbReference type="PANTHER" id="PTHR45527">
    <property type="entry name" value="NONRIBOSOMAL PEPTIDE SYNTHETASE"/>
    <property type="match status" value="1"/>
</dbReference>
<evidence type="ECO:0000256" key="4">
    <source>
        <dbReference type="ARBA" id="ARBA00023194"/>
    </source>
</evidence>
<dbReference type="GO" id="GO:0044550">
    <property type="term" value="P:secondary metabolite biosynthetic process"/>
    <property type="evidence" value="ECO:0007669"/>
    <property type="project" value="TreeGrafter"/>
</dbReference>
<comment type="caution">
    <text evidence="6">The sequence shown here is derived from an EMBL/GenBank/DDBJ whole genome shotgun (WGS) entry which is preliminary data.</text>
</comment>
<dbReference type="Gene3D" id="3.40.50.620">
    <property type="entry name" value="HUPs"/>
    <property type="match status" value="1"/>
</dbReference>
<evidence type="ECO:0000259" key="5">
    <source>
        <dbReference type="PROSITE" id="PS50075"/>
    </source>
</evidence>
<sequence length="1378" mass="157651">MNNTIQSRLNEAFDKYAGKTALEYGDKRVTYGDLNRKSKQIANYIIGKGMQKGTLIGVLAENRAELISTIIGILRAGCVFVPLDSSYPVDRLRSMITSTRVKLIFTDGCAPDELWVQLKDEKQNTEVAVVDEEFFNTNDTLLSNIPEAVVSPDDMIYIYFTSGTSGKPKAIAGQNKSLMHFINWEINTFGIDQNSRISQFTSCCHDPFLRDVFVPLCSGGTVCIPPDKETILITGKLVNWIEKSEITLIHCTPGLFRIFGSSILTANNFKCLRYILLAGEKIVSNSLALWYSVFGDRIQLVNMYGPTETTLAKVFYLIKPSDVKNKSIPIGKPIDGAKVIILDQEMNILSHGEVGEIYIRTPYRTMGYYNDPEHTSLRFIPNPFSNNTEDLIYKTGDLGRLLPDGNIEFLGRADRQVKIRGFRVELGEIENRLLQLPDVQECVVDFREYKSSSILPDEIVYCTKCGLPSTYPDTVFDLKGVCNTCRAYENYKDKSEMYFKRLEELLPKFEKAKTDKNSEYDCLLLYSGGKDSTYVLYKLVEMGLRVLAYTFDNGFISEVALENTQKIVKELGVDHIVDRYQHMNRIFTEGLKDESSVCNGCFKVLRARSTKMAYEKGIPLIVTGFSRGQIYELRLSELFKHNIFDLNDVEHKIFEQRMMYFSKKDYVSDVMGSEIIIDRGMLKKVELIDFYRYSDITKEEILQFLKNKSTHWHNPLDTGYCSSNCRINDVGIYIQRKERGFDNYTYPTSWEVRTGHIPLEQANKELKGEVDTVKVKDILKELGYDEQLKNKGSQEECLAAYFTADRDIPGHELMAHLEKRLPEYMVPSYFIKLPKIPLTTNKKIDYKALPDPRKSTNKEFIPPRDDIEKEVAGIWTEILGVEKISVSDNFLKIGGHSLNLMTLISKIYQKFGVEIPLGEIFNSATLEGIAKYIKESVNITYDSIAPVTKRDYYPVSDAQKVIFTLSQMKGKKSVGVTYNIPSAVVVQGKVDAARFEKALNQLAQRHEVLRTSYAFVDNNPVQVIQEHVEIKLDILERENGNIDDIVQELIKPFDLSKAPLLRVCLIKLDEDKHVLFYDIHHIISDGVSVSILLKDFLSLYRGEYLPPLRIQYKDYLEWLNGSHGTADLQRMEKYWVDIYKDGAPELTMPLDYERPWMQSFEGDNIFFEAEKDLTAKLEKVAEDTGTTVFMVLLAALYIVLSKYSKQEDVVVGTPITGRPHPELENLMGMFVNIIALRNRPESSKSIRSFLQEVKDASLKAYENQNYPFGRLVSKLGVQKGLGRNPLFDVMLIWQNVEKLVMEIDQLKFTPYNISKKSAEFDITLEAEERKGAIFFRLEYCTKLFRKETVQRFAKSYLKVLDRLAGNLDIQIRDIALND</sequence>
<dbReference type="Gene3D" id="3.30.559.10">
    <property type="entry name" value="Chloramphenicol acetyltransferase-like domain"/>
    <property type="match status" value="1"/>
</dbReference>
<dbReference type="SUPFAM" id="SSF56801">
    <property type="entry name" value="Acetyl-CoA synthetase-like"/>
    <property type="match status" value="1"/>
</dbReference>
<organism evidence="6 7">
    <name type="scientific">Pseudobacteroides cellulosolvens ATCC 35603 = DSM 2933</name>
    <dbReference type="NCBI Taxonomy" id="398512"/>
    <lineage>
        <taxon>Bacteria</taxon>
        <taxon>Bacillati</taxon>
        <taxon>Bacillota</taxon>
        <taxon>Clostridia</taxon>
        <taxon>Eubacteriales</taxon>
        <taxon>Oscillospiraceae</taxon>
        <taxon>Pseudobacteroides</taxon>
    </lineage>
</organism>
<dbReference type="SUPFAM" id="SSF52402">
    <property type="entry name" value="Adenine nucleotide alpha hydrolases-like"/>
    <property type="match status" value="1"/>
</dbReference>
<dbReference type="Gene3D" id="1.10.1200.10">
    <property type="entry name" value="ACP-like"/>
    <property type="match status" value="1"/>
</dbReference>
<dbReference type="EC" id="5.1.1.13" evidence="6"/>
<proteinExistence type="predicted"/>
<dbReference type="InterPro" id="IPR010071">
    <property type="entry name" value="AA_adenyl_dom"/>
</dbReference>
<dbReference type="NCBIfam" id="TIGR01733">
    <property type="entry name" value="AA-adenyl-dom"/>
    <property type="match status" value="1"/>
</dbReference>
<dbReference type="InterPro" id="IPR023213">
    <property type="entry name" value="CAT-like_dom_sf"/>
</dbReference>
<dbReference type="GO" id="GO:0047689">
    <property type="term" value="F:aspartate racemase activity"/>
    <property type="evidence" value="ECO:0007669"/>
    <property type="project" value="UniProtKB-EC"/>
</dbReference>
<dbReference type="GO" id="GO:0008610">
    <property type="term" value="P:lipid biosynthetic process"/>
    <property type="evidence" value="ECO:0007669"/>
    <property type="project" value="UniProtKB-ARBA"/>
</dbReference>
<comment type="cofactor">
    <cofactor evidence="1">
        <name>pantetheine 4'-phosphate</name>
        <dbReference type="ChEBI" id="CHEBI:47942"/>
    </cofactor>
</comment>
<dbReference type="Pfam" id="PF06508">
    <property type="entry name" value="QueC"/>
    <property type="match status" value="1"/>
</dbReference>
<dbReference type="CDD" id="cd05930">
    <property type="entry name" value="A_NRPS"/>
    <property type="match status" value="1"/>
</dbReference>
<name>A0A0L6JKV9_9FIRM</name>
<dbReference type="Gene3D" id="3.30.559.30">
    <property type="entry name" value="Nonribosomal peptide synthetase, condensation domain"/>
    <property type="match status" value="1"/>
</dbReference>
<accession>A0A0L6JKV9</accession>
<dbReference type="SUPFAM" id="SSF47336">
    <property type="entry name" value="ACP-like"/>
    <property type="match status" value="1"/>
</dbReference>
<dbReference type="InterPro" id="IPR006162">
    <property type="entry name" value="Ppantetheine_attach_site"/>
</dbReference>
<dbReference type="EC" id="5.1.1.11" evidence="6"/>
<dbReference type="STRING" id="398512.Bccel_1691"/>
<dbReference type="InterPro" id="IPR009081">
    <property type="entry name" value="PP-bd_ACP"/>
</dbReference>
<dbReference type="InterPro" id="IPR042099">
    <property type="entry name" value="ANL_N_sf"/>
</dbReference>
<protein>
    <submittedName>
        <fullName evidence="6">Amino acid adenylation domain protein</fullName>
        <ecNumber evidence="6">5.1.1.11</ecNumber>
        <ecNumber evidence="6">5.1.1.13</ecNumber>
    </submittedName>
</protein>
<dbReference type="InterPro" id="IPR018317">
    <property type="entry name" value="QueC"/>
</dbReference>
<dbReference type="SUPFAM" id="SSF52777">
    <property type="entry name" value="CoA-dependent acyltransferases"/>
    <property type="match status" value="2"/>
</dbReference>
<dbReference type="RefSeq" id="WP_050753266.1">
    <property type="nucleotide sequence ID" value="NZ_JQKC01000015.1"/>
</dbReference>
<keyword evidence="6" id="KW-0413">Isomerase</keyword>
<dbReference type="EMBL" id="LGTC01000001">
    <property type="protein sequence ID" value="KNY26429.1"/>
    <property type="molecule type" value="Genomic_DNA"/>
</dbReference>
<dbReference type="InterPro" id="IPR020845">
    <property type="entry name" value="AMP-binding_CS"/>
</dbReference>
<dbReference type="eggNOG" id="COG1020">
    <property type="taxonomic scope" value="Bacteria"/>
</dbReference>
<dbReference type="Pfam" id="PF00668">
    <property type="entry name" value="Condensation"/>
    <property type="match status" value="1"/>
</dbReference>
<keyword evidence="7" id="KW-1185">Reference proteome</keyword>
<evidence type="ECO:0000256" key="1">
    <source>
        <dbReference type="ARBA" id="ARBA00001957"/>
    </source>
</evidence>
<dbReference type="InterPro" id="IPR036736">
    <property type="entry name" value="ACP-like_sf"/>
</dbReference>
<dbReference type="GO" id="GO:0017000">
    <property type="term" value="P:antibiotic biosynthetic process"/>
    <property type="evidence" value="ECO:0007669"/>
    <property type="project" value="UniProtKB-KW"/>
</dbReference>
<dbReference type="CDD" id="cd19531">
    <property type="entry name" value="LCL_NRPS-like"/>
    <property type="match status" value="1"/>
</dbReference>
<gene>
    <name evidence="6" type="ORF">Bccel_1691</name>
</gene>
<dbReference type="InterPro" id="IPR045851">
    <property type="entry name" value="AMP-bd_C_sf"/>
</dbReference>
<evidence type="ECO:0000256" key="3">
    <source>
        <dbReference type="ARBA" id="ARBA00022553"/>
    </source>
</evidence>
<dbReference type="PROSITE" id="PS50075">
    <property type="entry name" value="CARRIER"/>
    <property type="match status" value="1"/>
</dbReference>
<dbReference type="GO" id="GO:0043041">
    <property type="term" value="P:amino acid activation for nonribosomal peptide biosynthetic process"/>
    <property type="evidence" value="ECO:0007669"/>
    <property type="project" value="TreeGrafter"/>
</dbReference>
<dbReference type="Pfam" id="PF00501">
    <property type="entry name" value="AMP-binding"/>
    <property type="match status" value="1"/>
</dbReference>
<dbReference type="InterPro" id="IPR014729">
    <property type="entry name" value="Rossmann-like_a/b/a_fold"/>
</dbReference>
<dbReference type="GO" id="GO:0047462">
    <property type="term" value="F:phenylalanine racemase (ATP-hydrolyzing) activity"/>
    <property type="evidence" value="ECO:0007669"/>
    <property type="project" value="UniProtKB-EC"/>
</dbReference>
<keyword evidence="4" id="KW-0045">Antibiotic biosynthesis</keyword>